<feature type="domain" description="Helicase C-terminal" evidence="21">
    <location>
        <begin position="618"/>
        <end position="774"/>
    </location>
</feature>
<keyword evidence="11" id="KW-0067">ATP-binding</keyword>
<dbReference type="SMART" id="SM00490">
    <property type="entry name" value="HELICc"/>
    <property type="match status" value="1"/>
</dbReference>
<dbReference type="AlphaFoldDB" id="A0A6G0ZKT5"/>
<evidence type="ECO:0000313" key="22">
    <source>
        <dbReference type="EMBL" id="KAF0771660.1"/>
    </source>
</evidence>
<dbReference type="GO" id="GO:0006283">
    <property type="term" value="P:transcription-coupled nucleotide-excision repair"/>
    <property type="evidence" value="ECO:0007669"/>
    <property type="project" value="TreeGrafter"/>
</dbReference>
<dbReference type="SUPFAM" id="SSF52540">
    <property type="entry name" value="P-loop containing nucleoside triphosphate hydrolases"/>
    <property type="match status" value="2"/>
</dbReference>
<feature type="compositionally biased region" description="Basic and acidic residues" evidence="19">
    <location>
        <begin position="157"/>
        <end position="178"/>
    </location>
</feature>
<dbReference type="Pfam" id="PF00176">
    <property type="entry name" value="SNF2-rel_dom"/>
    <property type="match status" value="1"/>
</dbReference>
<reference evidence="22 23" key="1">
    <citation type="submission" date="2019-08" db="EMBL/GenBank/DDBJ databases">
        <title>Whole genome of Aphis craccivora.</title>
        <authorList>
            <person name="Voronova N.V."/>
            <person name="Shulinski R.S."/>
            <person name="Bandarenka Y.V."/>
            <person name="Zhorov D.G."/>
            <person name="Warner D."/>
        </authorList>
    </citation>
    <scope>NUCLEOTIDE SEQUENCE [LARGE SCALE GENOMIC DNA]</scope>
    <source>
        <strain evidence="22">180601</strain>
        <tissue evidence="22">Whole Body</tissue>
    </source>
</reference>
<evidence type="ECO:0000256" key="12">
    <source>
        <dbReference type="ARBA" id="ARBA00023125"/>
    </source>
</evidence>
<accession>A0A6G0ZKT5</accession>
<comment type="similarity">
    <text evidence="2">Belongs to the SNF2/RAD54 helicase family.</text>
</comment>
<proteinExistence type="inferred from homology"/>
<dbReference type="OrthoDB" id="413460at2759"/>
<dbReference type="InterPro" id="IPR038718">
    <property type="entry name" value="SNF2-like_sf"/>
</dbReference>
<evidence type="ECO:0000256" key="13">
    <source>
        <dbReference type="ARBA" id="ARBA00023204"/>
    </source>
</evidence>
<keyword evidence="16" id="KW-0131">Cell cycle</keyword>
<dbReference type="GO" id="GO:0016787">
    <property type="term" value="F:hydrolase activity"/>
    <property type="evidence" value="ECO:0007669"/>
    <property type="project" value="UniProtKB-KW"/>
</dbReference>
<evidence type="ECO:0000256" key="16">
    <source>
        <dbReference type="ARBA" id="ARBA00023306"/>
    </source>
</evidence>
<evidence type="ECO:0000256" key="3">
    <source>
        <dbReference type="ARBA" id="ARBA00011467"/>
    </source>
</evidence>
<evidence type="ECO:0000256" key="5">
    <source>
        <dbReference type="ARBA" id="ARBA00022618"/>
    </source>
</evidence>
<evidence type="ECO:0000256" key="2">
    <source>
        <dbReference type="ARBA" id="ARBA00007025"/>
    </source>
</evidence>
<dbReference type="InterPro" id="IPR014001">
    <property type="entry name" value="Helicase_ATP-bd"/>
</dbReference>
<dbReference type="GO" id="GO:0005634">
    <property type="term" value="C:nucleus"/>
    <property type="evidence" value="ECO:0007669"/>
    <property type="project" value="TreeGrafter"/>
</dbReference>
<dbReference type="PROSITE" id="PS51194">
    <property type="entry name" value="HELICASE_CTER"/>
    <property type="match status" value="1"/>
</dbReference>
<keyword evidence="5" id="KW-0132">Cell division</keyword>
<dbReference type="GO" id="GO:0005524">
    <property type="term" value="F:ATP binding"/>
    <property type="evidence" value="ECO:0007669"/>
    <property type="project" value="InterPro"/>
</dbReference>
<comment type="subunit">
    <text evidence="3">Interacts (via N-terminus) with spn-A/Rad51.</text>
</comment>
<comment type="function">
    <text evidence="17">Involved in mitotic DNA repair and meiotic recombination. Functions in the recombinational DNA repair pathway. Essential for interhomolog gene conversion (GC), but may have a less important role in intersister GC than spn-A/Rad51. In the presence of DNA, spn-A/Rad51 enhances the ATPase activity of okr/Rad54.</text>
</comment>
<dbReference type="CDD" id="cd18000">
    <property type="entry name" value="DEXHc_ERCC6"/>
    <property type="match status" value="1"/>
</dbReference>
<keyword evidence="14" id="KW-0539">Nucleus</keyword>
<feature type="compositionally biased region" description="Acidic residues" evidence="19">
    <location>
        <begin position="220"/>
        <end position="231"/>
    </location>
</feature>
<dbReference type="GO" id="GO:0051301">
    <property type="term" value="P:cell division"/>
    <property type="evidence" value="ECO:0007669"/>
    <property type="project" value="UniProtKB-KW"/>
</dbReference>
<evidence type="ECO:0000256" key="1">
    <source>
        <dbReference type="ARBA" id="ARBA00004123"/>
    </source>
</evidence>
<dbReference type="SMART" id="SM00487">
    <property type="entry name" value="DEXDc"/>
    <property type="match status" value="1"/>
</dbReference>
<evidence type="ECO:0000256" key="10">
    <source>
        <dbReference type="ARBA" id="ARBA00022806"/>
    </source>
</evidence>
<dbReference type="FunFam" id="3.40.50.10810:FF:000042">
    <property type="entry name" value="SNF2 family helicase-like protein"/>
    <property type="match status" value="1"/>
</dbReference>
<evidence type="ECO:0000256" key="17">
    <source>
        <dbReference type="ARBA" id="ARBA00024776"/>
    </source>
</evidence>
<feature type="compositionally biased region" description="Basic residues" evidence="19">
    <location>
        <begin position="204"/>
        <end position="214"/>
    </location>
</feature>
<feature type="domain" description="Helicase ATP-binding" evidence="20">
    <location>
        <begin position="303"/>
        <end position="480"/>
    </location>
</feature>
<evidence type="ECO:0000256" key="8">
    <source>
        <dbReference type="ARBA" id="ARBA00022776"/>
    </source>
</evidence>
<keyword evidence="8" id="KW-0498">Mitosis</keyword>
<dbReference type="InterPro" id="IPR058951">
    <property type="entry name" value="WHD_Rad26_CSB-like"/>
</dbReference>
<keyword evidence="7" id="KW-0227">DNA damage</keyword>
<gene>
    <name evidence="22" type="ORF">FWK35_00001267</name>
</gene>
<keyword evidence="9" id="KW-0378">Hydrolase</keyword>
<evidence type="ECO:0000256" key="9">
    <source>
        <dbReference type="ARBA" id="ARBA00022801"/>
    </source>
</evidence>
<evidence type="ECO:0000259" key="20">
    <source>
        <dbReference type="PROSITE" id="PS51192"/>
    </source>
</evidence>
<dbReference type="PROSITE" id="PS00018">
    <property type="entry name" value="EF_HAND_1"/>
    <property type="match status" value="1"/>
</dbReference>
<organism evidence="22 23">
    <name type="scientific">Aphis craccivora</name>
    <name type="common">Cowpea aphid</name>
    <dbReference type="NCBI Taxonomy" id="307492"/>
    <lineage>
        <taxon>Eukaryota</taxon>
        <taxon>Metazoa</taxon>
        <taxon>Ecdysozoa</taxon>
        <taxon>Arthropoda</taxon>
        <taxon>Hexapoda</taxon>
        <taxon>Insecta</taxon>
        <taxon>Pterygota</taxon>
        <taxon>Neoptera</taxon>
        <taxon>Paraneoptera</taxon>
        <taxon>Hemiptera</taxon>
        <taxon>Sternorrhyncha</taxon>
        <taxon>Aphidomorpha</taxon>
        <taxon>Aphidoidea</taxon>
        <taxon>Aphididae</taxon>
        <taxon>Aphidini</taxon>
        <taxon>Aphis</taxon>
        <taxon>Aphis</taxon>
    </lineage>
</organism>
<dbReference type="Gene3D" id="3.40.50.300">
    <property type="entry name" value="P-loop containing nucleotide triphosphate hydrolases"/>
    <property type="match status" value="1"/>
</dbReference>
<evidence type="ECO:0000256" key="7">
    <source>
        <dbReference type="ARBA" id="ARBA00022763"/>
    </source>
</evidence>
<dbReference type="PANTHER" id="PTHR45629:SF7">
    <property type="entry name" value="DNA EXCISION REPAIR PROTEIN ERCC-6-RELATED"/>
    <property type="match status" value="1"/>
</dbReference>
<dbReference type="InterPro" id="IPR018247">
    <property type="entry name" value="EF_Hand_1_Ca_BS"/>
</dbReference>
<evidence type="ECO:0000256" key="11">
    <source>
        <dbReference type="ARBA" id="ARBA00022840"/>
    </source>
</evidence>
<dbReference type="Gene3D" id="3.40.50.10810">
    <property type="entry name" value="Tandem AAA-ATPase domain"/>
    <property type="match status" value="1"/>
</dbReference>
<protein>
    <recommendedName>
        <fullName evidence="4">DNA repair and recombination protein RAD54-like</fullName>
    </recommendedName>
    <alternativeName>
        <fullName evidence="18">Protein okra</fullName>
    </alternativeName>
</protein>
<sequence>MISLMMESLDQLSCNDLEVMDVERGSINSSVMNIDRNKIEAIPKTNQPIELQDLTGLTVYDVNHFEQEVLQQVTNEVLDNKTIYNTVEIPTMTLGVLGIEETEIDRKIRTGEMTPFGSTDVSQKNSKSSEDMLEKYLISQSKLSTMVHKPKIKSSSTKKDFKINMESKEPIEKSKESGSEYFPSTDSGEQKLSYKDESSTPVKIKSKKRSHNHQKCSQYSDDDYNGSDDEYFEPRRSSQYKSSDDGILENYECRLREYEKNNPEIATDNDDEFHSIDGDYFKVPKEIWEKLYKYQKIGIKWLWELHQQGSGGILGDEMGLGKTIQMIVFFGALYWSRLKDKITGIRGLGSSLIVCPATLMHQWVDEFHKWCPPIRVVILHETGAYKVLKGKPADLIKEVWSSKGVLITTYNGLLQHINHLLKNDWHYVILDEGHKIRNPDSKITVAAKQLKSSHRIIISGSPIQNHLKELWSLFDFIFPSKLGTLPAFIKSFAVPITHGGYANATELQITTAYKCATILKDTISPYLLRRMKADIQSHISLPDKSEQVLFCRLTEEQKTMYRGYLQNSDIVSEIMNGNCKVFVGISRLRSICNHPDIFQTNLETGAYGYWKKSGKMIVVEALLKMWKKQGHRVLLFTQSVKMLNIFQKFITEQNYSYLKLEGSTSIGSRQPIINKFNNVTDPSIFVMILTTKVGGLGVNLIGADRVIIFDPDWNPATDLQARERAWRIGQTNSVTIYRLLTAGTIEEKMYHRQIFKQFLSNKVLVDPKQRRFFKSNYLYELFTLQDVDDNGVVETSDLFSGTGSEINLKKIMTARRERKKSKKTSSTCSFSDDKIEAMKQKARELSKMISQNSKTVINQQITPLKNNMCTSSEHCSDVDIICKNDTETSKNNDKSLTFVNNDSSSIPSCSKSPLSNHAFKRSNSKYLNTKHKKPKIPYLVKCDIYQEEYVDNLTSKKQDDYVLEKLFNKSGVKAVMRHDKIMESSKSDYVIIENEAQKLAKKAIEDLEASRSQCWETGSGRLNWTGNQGTVRSNDKSSGPSILSLMKKRSGIVEATEHEMQMLNSIREYLLENNQSVSTDQIVNQFRNKYSAEDTPLFKSLLSEVCTFNRCPDKTGVWTLKPKYC</sequence>
<keyword evidence="6" id="KW-0547">Nucleotide-binding</keyword>
<dbReference type="InterPro" id="IPR001650">
    <property type="entry name" value="Helicase_C-like"/>
</dbReference>
<keyword evidence="13" id="KW-0234">DNA repair</keyword>
<comment type="caution">
    <text evidence="22">The sequence shown here is derived from an EMBL/GenBank/DDBJ whole genome shotgun (WGS) entry which is preliminary data.</text>
</comment>
<dbReference type="InterPro" id="IPR027417">
    <property type="entry name" value="P-loop_NTPase"/>
</dbReference>
<evidence type="ECO:0000259" key="21">
    <source>
        <dbReference type="PROSITE" id="PS51194"/>
    </source>
</evidence>
<keyword evidence="15" id="KW-0469">Meiosis</keyword>
<dbReference type="EMBL" id="VUJU01000267">
    <property type="protein sequence ID" value="KAF0771660.1"/>
    <property type="molecule type" value="Genomic_DNA"/>
</dbReference>
<dbReference type="InterPro" id="IPR049730">
    <property type="entry name" value="SNF2/RAD54-like_C"/>
</dbReference>
<evidence type="ECO:0000256" key="19">
    <source>
        <dbReference type="SAM" id="MobiDB-lite"/>
    </source>
</evidence>
<dbReference type="Pfam" id="PF00271">
    <property type="entry name" value="Helicase_C"/>
    <property type="match status" value="1"/>
</dbReference>
<comment type="subcellular location">
    <subcellularLocation>
        <location evidence="1">Nucleus</location>
    </subcellularLocation>
</comment>
<evidence type="ECO:0000256" key="18">
    <source>
        <dbReference type="ARBA" id="ARBA00029956"/>
    </source>
</evidence>
<dbReference type="PROSITE" id="PS51192">
    <property type="entry name" value="HELICASE_ATP_BIND_1"/>
    <property type="match status" value="1"/>
</dbReference>
<dbReference type="Pfam" id="PF25875">
    <property type="entry name" value="WHD_Rad26_CSB"/>
    <property type="match status" value="1"/>
</dbReference>
<evidence type="ECO:0000313" key="23">
    <source>
        <dbReference type="Proteomes" id="UP000478052"/>
    </source>
</evidence>
<keyword evidence="23" id="KW-1185">Reference proteome</keyword>
<feature type="region of interest" description="Disordered" evidence="19">
    <location>
        <begin position="147"/>
        <end position="243"/>
    </location>
</feature>
<keyword evidence="12" id="KW-0238">DNA-binding</keyword>
<dbReference type="Proteomes" id="UP000478052">
    <property type="component" value="Unassembled WGS sequence"/>
</dbReference>
<dbReference type="PANTHER" id="PTHR45629">
    <property type="entry name" value="SNF2/RAD54 FAMILY MEMBER"/>
    <property type="match status" value="1"/>
</dbReference>
<name>A0A6G0ZKT5_APHCR</name>
<keyword evidence="10" id="KW-0347">Helicase</keyword>
<dbReference type="GO" id="GO:0008094">
    <property type="term" value="F:ATP-dependent activity, acting on DNA"/>
    <property type="evidence" value="ECO:0007669"/>
    <property type="project" value="TreeGrafter"/>
</dbReference>
<evidence type="ECO:0000256" key="4">
    <source>
        <dbReference type="ARBA" id="ARBA00015341"/>
    </source>
</evidence>
<evidence type="ECO:0000256" key="15">
    <source>
        <dbReference type="ARBA" id="ARBA00023254"/>
    </source>
</evidence>
<dbReference type="CDD" id="cd22254">
    <property type="entry name" value="CSB_WHD"/>
    <property type="match status" value="1"/>
</dbReference>
<evidence type="ECO:0000256" key="6">
    <source>
        <dbReference type="ARBA" id="ARBA00022741"/>
    </source>
</evidence>
<dbReference type="GO" id="GO:0051321">
    <property type="term" value="P:meiotic cell cycle"/>
    <property type="evidence" value="ECO:0007669"/>
    <property type="project" value="UniProtKB-KW"/>
</dbReference>
<feature type="compositionally biased region" description="Basic and acidic residues" evidence="19">
    <location>
        <begin position="188"/>
        <end position="198"/>
    </location>
</feature>
<dbReference type="InterPro" id="IPR000330">
    <property type="entry name" value="SNF2_N"/>
</dbReference>
<evidence type="ECO:0000256" key="14">
    <source>
        <dbReference type="ARBA" id="ARBA00023242"/>
    </source>
</evidence>
<dbReference type="InterPro" id="IPR050496">
    <property type="entry name" value="SNF2_RAD54_helicase_repair"/>
</dbReference>
<dbReference type="CDD" id="cd18793">
    <property type="entry name" value="SF2_C_SNF"/>
    <property type="match status" value="1"/>
</dbReference>